<keyword evidence="1" id="KW-0732">Signal</keyword>
<dbReference type="PROSITE" id="PS51257">
    <property type="entry name" value="PROKAR_LIPOPROTEIN"/>
    <property type="match status" value="1"/>
</dbReference>
<name>A0A4Z0QD15_9BACT</name>
<dbReference type="EMBL" id="SRMB01000001">
    <property type="protein sequence ID" value="TGE27937.1"/>
    <property type="molecule type" value="Genomic_DNA"/>
</dbReference>
<dbReference type="RefSeq" id="WP_135391310.1">
    <property type="nucleotide sequence ID" value="NZ_SRMB01000001.1"/>
</dbReference>
<protein>
    <submittedName>
        <fullName evidence="3">DUF4136 domain-containing protein</fullName>
    </submittedName>
</protein>
<feature type="chain" id="PRO_5021468739" evidence="1">
    <location>
        <begin position="23"/>
        <end position="181"/>
    </location>
</feature>
<evidence type="ECO:0000256" key="1">
    <source>
        <dbReference type="SAM" id="SignalP"/>
    </source>
</evidence>
<comment type="caution">
    <text evidence="3">The sequence shown here is derived from an EMBL/GenBank/DDBJ whole genome shotgun (WGS) entry which is preliminary data.</text>
</comment>
<organism evidence="3 4">
    <name type="scientific">Hymenobacter metallicola</name>
    <dbReference type="NCBI Taxonomy" id="2563114"/>
    <lineage>
        <taxon>Bacteria</taxon>
        <taxon>Pseudomonadati</taxon>
        <taxon>Bacteroidota</taxon>
        <taxon>Cytophagia</taxon>
        <taxon>Cytophagales</taxon>
        <taxon>Hymenobacteraceae</taxon>
        <taxon>Hymenobacter</taxon>
    </lineage>
</organism>
<evidence type="ECO:0000313" key="3">
    <source>
        <dbReference type="EMBL" id="TGE27937.1"/>
    </source>
</evidence>
<dbReference type="Proteomes" id="UP000298471">
    <property type="component" value="Unassembled WGS sequence"/>
</dbReference>
<dbReference type="Pfam" id="PF13590">
    <property type="entry name" value="DUF4136"/>
    <property type="match status" value="1"/>
</dbReference>
<feature type="domain" description="DUF4136" evidence="2">
    <location>
        <begin position="25"/>
        <end position="177"/>
    </location>
</feature>
<accession>A0A4Z0QD15</accession>
<evidence type="ECO:0000259" key="2">
    <source>
        <dbReference type="Pfam" id="PF13590"/>
    </source>
</evidence>
<feature type="signal peptide" evidence="1">
    <location>
        <begin position="1"/>
        <end position="22"/>
    </location>
</feature>
<dbReference type="AlphaFoldDB" id="A0A4Z0QD15"/>
<gene>
    <name evidence="3" type="ORF">E5K02_00290</name>
</gene>
<dbReference type="OrthoDB" id="118896at2"/>
<dbReference type="Gene3D" id="3.30.160.670">
    <property type="match status" value="1"/>
</dbReference>
<proteinExistence type="predicted"/>
<keyword evidence="4" id="KW-1185">Reference proteome</keyword>
<dbReference type="InterPro" id="IPR025411">
    <property type="entry name" value="DUF4136"/>
</dbReference>
<sequence length="181" mass="20143">MQLKLLLVALLLSMAACSPVRVESTSQTPGVDFTAYKTYNFLDVTARNEAAFAGGSGLGIDHLKQAVAREMERRGYQRADAPDLWVNIGVVSQEKVQTRETNIQDAPLYIGQRRYRWQREQVPVRAYTEGTATVDVVDAARNERVWQGVAASTIGKDPAKLVERINEGITAMFAEYPVRPQ</sequence>
<evidence type="ECO:0000313" key="4">
    <source>
        <dbReference type="Proteomes" id="UP000298471"/>
    </source>
</evidence>
<reference evidence="3 4" key="1">
    <citation type="submission" date="2019-04" db="EMBL/GenBank/DDBJ databases">
        <authorList>
            <person name="Feng G."/>
            <person name="Zhang J."/>
            <person name="Zhu H."/>
        </authorList>
    </citation>
    <scope>NUCLEOTIDE SEQUENCE [LARGE SCALE GENOMIC DNA]</scope>
    <source>
        <strain evidence="3 4">9PBR-1</strain>
    </source>
</reference>